<dbReference type="EMBL" id="RQTK01000005">
    <property type="protein sequence ID" value="RUS91866.1"/>
    <property type="molecule type" value="Genomic_DNA"/>
</dbReference>
<evidence type="ECO:0000256" key="5">
    <source>
        <dbReference type="ARBA" id="ARBA00022454"/>
    </source>
</evidence>
<keyword evidence="6" id="KW-0547">Nucleotide-binding</keyword>
<dbReference type="GO" id="GO:0003697">
    <property type="term" value="F:single-stranded DNA binding"/>
    <property type="evidence" value="ECO:0007669"/>
    <property type="project" value="TreeGrafter"/>
</dbReference>
<dbReference type="SUPFAM" id="SSF52540">
    <property type="entry name" value="P-loop containing nucleoside triphosphate hydrolases"/>
    <property type="match status" value="1"/>
</dbReference>
<dbReference type="PANTHER" id="PTHR45916">
    <property type="entry name" value="STRUCTURAL MAINTENANCE OF CHROMOSOMES PROTEIN 5"/>
    <property type="match status" value="1"/>
</dbReference>
<evidence type="ECO:0000313" key="11">
    <source>
        <dbReference type="EMBL" id="RUS91866.1"/>
    </source>
</evidence>
<evidence type="ECO:0000256" key="2">
    <source>
        <dbReference type="ARBA" id="ARBA00004286"/>
    </source>
</evidence>
<dbReference type="InterPro" id="IPR027417">
    <property type="entry name" value="P-loop_NTPase"/>
</dbReference>
<reference evidence="11 12" key="1">
    <citation type="submission" date="2019-01" db="EMBL/GenBank/DDBJ databases">
        <title>A draft genome assembly of the solar-powered sea slug Elysia chlorotica.</title>
        <authorList>
            <person name="Cai H."/>
            <person name="Li Q."/>
            <person name="Fang X."/>
            <person name="Li J."/>
            <person name="Curtis N.E."/>
            <person name="Altenburger A."/>
            <person name="Shibata T."/>
            <person name="Feng M."/>
            <person name="Maeda T."/>
            <person name="Schwartz J.A."/>
            <person name="Shigenobu S."/>
            <person name="Lundholm N."/>
            <person name="Nishiyama T."/>
            <person name="Yang H."/>
            <person name="Hasebe M."/>
            <person name="Li S."/>
            <person name="Pierce S.K."/>
            <person name="Wang J."/>
        </authorList>
    </citation>
    <scope>NUCLEOTIDE SEQUENCE [LARGE SCALE GENOMIC DNA]</scope>
    <source>
        <strain evidence="11">EC2010</strain>
        <tissue evidence="11">Whole organism of an adult</tissue>
    </source>
</reference>
<dbReference type="OrthoDB" id="10254973at2759"/>
<dbReference type="PANTHER" id="PTHR45916:SF1">
    <property type="entry name" value="STRUCTURAL MAINTENANCE OF CHROMOSOMES PROTEIN 5"/>
    <property type="match status" value="1"/>
</dbReference>
<keyword evidence="7" id="KW-0067">ATP-binding</keyword>
<proteinExistence type="inferred from homology"/>
<dbReference type="FunFam" id="3.40.50.300:FF:001301">
    <property type="entry name" value="Structural maintenance of chromosomes 5"/>
    <property type="match status" value="1"/>
</dbReference>
<feature type="coiled-coil region" evidence="10">
    <location>
        <begin position="2"/>
        <end position="29"/>
    </location>
</feature>
<dbReference type="GO" id="GO:0005634">
    <property type="term" value="C:nucleus"/>
    <property type="evidence" value="ECO:0007669"/>
    <property type="project" value="UniProtKB-SubCell"/>
</dbReference>
<evidence type="ECO:0000256" key="8">
    <source>
        <dbReference type="ARBA" id="ARBA00023054"/>
    </source>
</evidence>
<keyword evidence="12" id="KW-1185">Reference proteome</keyword>
<accession>A0A3S1A6J2</accession>
<evidence type="ECO:0000313" key="12">
    <source>
        <dbReference type="Proteomes" id="UP000271974"/>
    </source>
</evidence>
<dbReference type="GO" id="GO:0005524">
    <property type="term" value="F:ATP binding"/>
    <property type="evidence" value="ECO:0007669"/>
    <property type="project" value="UniProtKB-KW"/>
</dbReference>
<dbReference type="GO" id="GO:0030915">
    <property type="term" value="C:Smc5-Smc6 complex"/>
    <property type="evidence" value="ECO:0007669"/>
    <property type="project" value="TreeGrafter"/>
</dbReference>
<evidence type="ECO:0000256" key="3">
    <source>
        <dbReference type="ARBA" id="ARBA00010171"/>
    </source>
</evidence>
<evidence type="ECO:0000256" key="1">
    <source>
        <dbReference type="ARBA" id="ARBA00004123"/>
    </source>
</evidence>
<evidence type="ECO:0000256" key="4">
    <source>
        <dbReference type="ARBA" id="ARBA00018687"/>
    </source>
</evidence>
<sequence>MFVQVVRDYKQREREIKDLEKRLSARESQHQTHHENILETKRKWHEDLRKLINEINENFSYFFSCMQCCGEVGLSVPENPEDYEKYGVCIKVKFRDHENLRELTAHHQSGGERSVSTVLYMMALQELTKCPFRCVDEINQGMDPKNERKVFELVVQTVCKKSCSQYFLLTPKLLPDLEYDENMTVLCVYNGPGLMGHAKWNLNQFITRRAAIED</sequence>
<gene>
    <name evidence="11" type="ORF">EGW08_000437</name>
</gene>
<evidence type="ECO:0000256" key="9">
    <source>
        <dbReference type="ARBA" id="ARBA00023242"/>
    </source>
</evidence>
<comment type="caution">
    <text evidence="11">The sequence shown here is derived from an EMBL/GenBank/DDBJ whole genome shotgun (WGS) entry which is preliminary data.</text>
</comment>
<organism evidence="11 12">
    <name type="scientific">Elysia chlorotica</name>
    <name type="common">Eastern emerald elysia</name>
    <name type="synonym">Sea slug</name>
    <dbReference type="NCBI Taxonomy" id="188477"/>
    <lineage>
        <taxon>Eukaryota</taxon>
        <taxon>Metazoa</taxon>
        <taxon>Spiralia</taxon>
        <taxon>Lophotrochozoa</taxon>
        <taxon>Mollusca</taxon>
        <taxon>Gastropoda</taxon>
        <taxon>Heterobranchia</taxon>
        <taxon>Euthyneura</taxon>
        <taxon>Panpulmonata</taxon>
        <taxon>Sacoglossa</taxon>
        <taxon>Placobranchoidea</taxon>
        <taxon>Plakobranchidae</taxon>
        <taxon>Elysia</taxon>
    </lineage>
</organism>
<evidence type="ECO:0000256" key="7">
    <source>
        <dbReference type="ARBA" id="ARBA00022840"/>
    </source>
</evidence>
<comment type="similarity">
    <text evidence="3">Belongs to the SMC family. SMC5 subfamily.</text>
</comment>
<evidence type="ECO:0000256" key="10">
    <source>
        <dbReference type="SAM" id="Coils"/>
    </source>
</evidence>
<keyword evidence="8 10" id="KW-0175">Coiled coil</keyword>
<comment type="subcellular location">
    <subcellularLocation>
        <location evidence="2">Chromosome</location>
    </subcellularLocation>
    <subcellularLocation>
        <location evidence="1">Nucleus</location>
    </subcellularLocation>
</comment>
<keyword evidence="5" id="KW-0158">Chromosome</keyword>
<name>A0A3S1A6J2_ELYCH</name>
<dbReference type="Gene3D" id="3.40.50.300">
    <property type="entry name" value="P-loop containing nucleotide triphosphate hydrolases"/>
    <property type="match status" value="1"/>
</dbReference>
<protein>
    <recommendedName>
        <fullName evidence="4">Structural maintenance of chromosomes protein 5</fullName>
    </recommendedName>
</protein>
<dbReference type="GO" id="GO:0000724">
    <property type="term" value="P:double-strand break repair via homologous recombination"/>
    <property type="evidence" value="ECO:0007669"/>
    <property type="project" value="TreeGrafter"/>
</dbReference>
<dbReference type="STRING" id="188477.A0A3S1A6J2"/>
<evidence type="ECO:0000256" key="6">
    <source>
        <dbReference type="ARBA" id="ARBA00022741"/>
    </source>
</evidence>
<dbReference type="AlphaFoldDB" id="A0A3S1A6J2"/>
<keyword evidence="9" id="KW-0539">Nucleus</keyword>
<dbReference type="Proteomes" id="UP000271974">
    <property type="component" value="Unassembled WGS sequence"/>
</dbReference>